<sequence>MPKNSLLSLSLFLFCLFPFLSLFSLDLPFDLHCSAHLGRFLNSDTSRYYIDSSVNLYCTMLNHRNFNFFINYQDDLEVNGGNGVFFDPRYVHYYIAGGFDYFLSLFFFRLSYIHDCIHDIDFPSSDKPIFNRFRLQFGEKDFHYSLRTKTSRKFLWTFYSTLYAHWQYHGWDINAGADYNYDFALQLRINFLSKSNMGSELNPEFLFIKGKNTWYHQHFIKLLVYYKNFSHNRLGVGLLYNITKDPIRSPDKLWQFIIFFQS</sequence>
<name>A0A7C4XG20_UNCW3</name>
<protein>
    <recommendedName>
        <fullName evidence="2">DUF2490 domain-containing protein</fullName>
    </recommendedName>
</protein>
<evidence type="ECO:0008006" key="2">
    <source>
        <dbReference type="Google" id="ProtNLM"/>
    </source>
</evidence>
<accession>A0A7C4XG20</accession>
<organism evidence="1">
    <name type="scientific">candidate division WOR-3 bacterium</name>
    <dbReference type="NCBI Taxonomy" id="2052148"/>
    <lineage>
        <taxon>Bacteria</taxon>
        <taxon>Bacteria division WOR-3</taxon>
    </lineage>
</organism>
<dbReference type="AlphaFoldDB" id="A0A7C4XG20"/>
<reference evidence="1" key="1">
    <citation type="journal article" date="2020" name="mSystems">
        <title>Genome- and Community-Level Interaction Insights into Carbon Utilization and Element Cycling Functions of Hydrothermarchaeota in Hydrothermal Sediment.</title>
        <authorList>
            <person name="Zhou Z."/>
            <person name="Liu Y."/>
            <person name="Xu W."/>
            <person name="Pan J."/>
            <person name="Luo Z.H."/>
            <person name="Li M."/>
        </authorList>
    </citation>
    <scope>NUCLEOTIDE SEQUENCE [LARGE SCALE GENOMIC DNA]</scope>
    <source>
        <strain evidence="1">SpSt-774</strain>
    </source>
</reference>
<evidence type="ECO:0000313" key="1">
    <source>
        <dbReference type="EMBL" id="HGV98475.1"/>
    </source>
</evidence>
<proteinExistence type="predicted"/>
<comment type="caution">
    <text evidence="1">The sequence shown here is derived from an EMBL/GenBank/DDBJ whole genome shotgun (WGS) entry which is preliminary data.</text>
</comment>
<dbReference type="EMBL" id="DTGZ01000175">
    <property type="protein sequence ID" value="HGV98475.1"/>
    <property type="molecule type" value="Genomic_DNA"/>
</dbReference>
<gene>
    <name evidence="1" type="ORF">ENV60_09310</name>
</gene>